<dbReference type="RefSeq" id="WP_188177064.1">
    <property type="nucleotide sequence ID" value="NZ_JACVVD010000010.1"/>
</dbReference>
<name>A0A926KU06_9BACL</name>
<comment type="caution">
    <text evidence="1">The sequence shown here is derived from an EMBL/GenBank/DDBJ whole genome shotgun (WGS) entry which is preliminary data.</text>
</comment>
<accession>A0A926KU06</accession>
<dbReference type="EMBL" id="JACVVD010000010">
    <property type="protein sequence ID" value="MBD0383283.1"/>
    <property type="molecule type" value="Genomic_DNA"/>
</dbReference>
<dbReference type="Proteomes" id="UP000650466">
    <property type="component" value="Unassembled WGS sequence"/>
</dbReference>
<proteinExistence type="predicted"/>
<sequence length="125" mass="13464">MIINSKTVSLTEAAAMLGMSEQKILQLRQHGYLEQSKPENGKTRIIVSSLKKYASRSGKALQETLTPVVTRSGSLTIGETMTKLGLQTEAAVHKLIQAGKLKAGFEGGAYVVNAQSLHDYVTGRC</sequence>
<organism evidence="1 2">
    <name type="scientific">Paenibacillus sedimenti</name>
    <dbReference type="NCBI Taxonomy" id="2770274"/>
    <lineage>
        <taxon>Bacteria</taxon>
        <taxon>Bacillati</taxon>
        <taxon>Bacillota</taxon>
        <taxon>Bacilli</taxon>
        <taxon>Bacillales</taxon>
        <taxon>Paenibacillaceae</taxon>
        <taxon>Paenibacillus</taxon>
    </lineage>
</organism>
<gene>
    <name evidence="1" type="ORF">ICC18_24575</name>
</gene>
<dbReference type="AlphaFoldDB" id="A0A926KU06"/>
<keyword evidence="2" id="KW-1185">Reference proteome</keyword>
<protein>
    <recommendedName>
        <fullName evidence="3">Helix-turn-helix domain-containing protein</fullName>
    </recommendedName>
</protein>
<evidence type="ECO:0000313" key="1">
    <source>
        <dbReference type="EMBL" id="MBD0383283.1"/>
    </source>
</evidence>
<evidence type="ECO:0000313" key="2">
    <source>
        <dbReference type="Proteomes" id="UP000650466"/>
    </source>
</evidence>
<evidence type="ECO:0008006" key="3">
    <source>
        <dbReference type="Google" id="ProtNLM"/>
    </source>
</evidence>
<reference evidence="1" key="1">
    <citation type="submission" date="2020-09" db="EMBL/GenBank/DDBJ databases">
        <title>Draft Genome Sequence of Paenibacillus sp. WST5.</title>
        <authorList>
            <person name="Bao Z."/>
        </authorList>
    </citation>
    <scope>NUCLEOTIDE SEQUENCE</scope>
    <source>
        <strain evidence="1">WST5</strain>
    </source>
</reference>